<evidence type="ECO:0000313" key="4">
    <source>
        <dbReference type="Proteomes" id="UP000274131"/>
    </source>
</evidence>
<keyword evidence="4" id="KW-1185">Reference proteome</keyword>
<evidence type="ECO:0000313" key="3">
    <source>
        <dbReference type="EMBL" id="VDD84969.1"/>
    </source>
</evidence>
<reference evidence="5" key="1">
    <citation type="submission" date="2017-02" db="UniProtKB">
        <authorList>
            <consortium name="WormBaseParasite"/>
        </authorList>
    </citation>
    <scope>IDENTIFICATION</scope>
</reference>
<dbReference type="WBParaSite" id="EVEC_0000016801-mRNA-1">
    <property type="protein sequence ID" value="EVEC_0000016801-mRNA-1"/>
    <property type="gene ID" value="EVEC_0000016801"/>
</dbReference>
<proteinExistence type="predicted"/>
<protein>
    <submittedName>
        <fullName evidence="5">Sodium:proton antiporter</fullName>
    </submittedName>
</protein>
<dbReference type="Proteomes" id="UP000274131">
    <property type="component" value="Unassembled WGS sequence"/>
</dbReference>
<dbReference type="AlphaFoldDB" id="A0A0N4USP7"/>
<evidence type="ECO:0000256" key="1">
    <source>
        <dbReference type="SAM" id="MobiDB-lite"/>
    </source>
</evidence>
<dbReference type="EMBL" id="UXUI01000062">
    <property type="protein sequence ID" value="VDD84969.1"/>
    <property type="molecule type" value="Genomic_DNA"/>
</dbReference>
<keyword evidence="2" id="KW-0732">Signal</keyword>
<evidence type="ECO:0000313" key="5">
    <source>
        <dbReference type="WBParaSite" id="EVEC_0000016801-mRNA-1"/>
    </source>
</evidence>
<gene>
    <name evidence="3" type="ORF">EVEC_LOCUS112</name>
</gene>
<evidence type="ECO:0000256" key="2">
    <source>
        <dbReference type="SAM" id="SignalP"/>
    </source>
</evidence>
<organism evidence="5">
    <name type="scientific">Enterobius vermicularis</name>
    <name type="common">Human pinworm</name>
    <dbReference type="NCBI Taxonomy" id="51028"/>
    <lineage>
        <taxon>Eukaryota</taxon>
        <taxon>Metazoa</taxon>
        <taxon>Ecdysozoa</taxon>
        <taxon>Nematoda</taxon>
        <taxon>Chromadorea</taxon>
        <taxon>Rhabditida</taxon>
        <taxon>Spirurina</taxon>
        <taxon>Oxyuridomorpha</taxon>
        <taxon>Oxyuroidea</taxon>
        <taxon>Oxyuridae</taxon>
        <taxon>Enterobius</taxon>
    </lineage>
</organism>
<accession>A0A0N4USP7</accession>
<sequence>MKVSNIAFRQQLTVLINVALPLALASSQPAFCSMLLLNGCSDSKAMHALGKSLLGRMAKLRENKEKIFSTLYKIKDEMKEHEELDKTLMAELRANYYMLCAQEDEFLKVMQNRKLCQLSSHNSSKRSDLALLNMCISILEIRQLQSGSCYITPPSNYNSSAQCLQRCKQIPVNDQLETIRKNKEKIQLTLKNLKEGSGFDEGLQSKMLAEVTADYYMLKAQGNDCTKQTQKEKQTVDLLKKLREEKRRVILVLRSLRENIAEDEVIKEVDKTLIAEMLAKYDMLSFQEEELRRPNKDPERMTVNENAKSKNDQQKLT</sequence>
<name>A0A0N4USP7_ENTVE</name>
<reference evidence="3 4" key="2">
    <citation type="submission" date="2018-10" db="EMBL/GenBank/DDBJ databases">
        <authorList>
            <consortium name="Pathogen Informatics"/>
        </authorList>
    </citation>
    <scope>NUCLEOTIDE SEQUENCE [LARGE SCALE GENOMIC DNA]</scope>
</reference>
<feature type="region of interest" description="Disordered" evidence="1">
    <location>
        <begin position="289"/>
        <end position="317"/>
    </location>
</feature>
<feature type="chain" id="PRO_5043122449" evidence="2">
    <location>
        <begin position="28"/>
        <end position="317"/>
    </location>
</feature>
<feature type="signal peptide" evidence="2">
    <location>
        <begin position="1"/>
        <end position="27"/>
    </location>
</feature>